<proteinExistence type="predicted"/>
<evidence type="ECO:0000313" key="1">
    <source>
        <dbReference type="EMBL" id="ETJ45438.1"/>
    </source>
</evidence>
<dbReference type="InterPro" id="IPR029061">
    <property type="entry name" value="THDP-binding"/>
</dbReference>
<feature type="non-terminal residue" evidence="1">
    <location>
        <position position="1"/>
    </location>
</feature>
<feature type="non-terminal residue" evidence="1">
    <location>
        <position position="132"/>
    </location>
</feature>
<name>W1YSA3_9ZZZZ</name>
<comment type="caution">
    <text evidence="1">The sequence shown here is derived from an EMBL/GenBank/DDBJ whole genome shotgun (WGS) entry which is preliminary data.</text>
</comment>
<gene>
    <name evidence="1" type="ORF">Q604_UNBC00571G0001</name>
</gene>
<dbReference type="EMBL" id="AZMM01000571">
    <property type="protein sequence ID" value="ETJ45438.1"/>
    <property type="molecule type" value="Genomic_DNA"/>
</dbReference>
<protein>
    <submittedName>
        <fullName evidence="1">Pyruvate ferredoxin oxidoreductase, alpha subunit</fullName>
    </submittedName>
</protein>
<accession>W1YSA3</accession>
<dbReference type="SUPFAM" id="SSF52518">
    <property type="entry name" value="Thiamin diphosphate-binding fold (THDP-binding)"/>
    <property type="match status" value="1"/>
</dbReference>
<reference evidence="1" key="1">
    <citation type="submission" date="2013-12" db="EMBL/GenBank/DDBJ databases">
        <title>A Varibaculum cambriense genome reconstructed from a premature infant gut community with otherwise low bacterial novelty that shifts toward anaerobic metabolism during the third week of life.</title>
        <authorList>
            <person name="Brown C.T."/>
            <person name="Sharon I."/>
            <person name="Thomas B.C."/>
            <person name="Castelle C.J."/>
            <person name="Morowitz M.J."/>
            <person name="Banfield J.F."/>
        </authorList>
    </citation>
    <scope>NUCLEOTIDE SEQUENCE</scope>
</reference>
<keyword evidence="1" id="KW-0670">Pyruvate</keyword>
<dbReference type="AlphaFoldDB" id="W1YSA3"/>
<organism evidence="1">
    <name type="scientific">human gut metagenome</name>
    <dbReference type="NCBI Taxonomy" id="408170"/>
    <lineage>
        <taxon>unclassified sequences</taxon>
        <taxon>metagenomes</taxon>
        <taxon>organismal metagenomes</taxon>
    </lineage>
</organism>
<sequence>FYEIQKAFNLAEMYQCPVIFMPDLQQGLNKQSVPSFDLNRVPINRGKMMKEADLPELEQPKYFKRFELTEDGISPRTIPGMKNGLFLSTGLEHNEEGKPAEAPTMHVAQTDKRFRKLETVADNYEPFLNNAK</sequence>